<keyword evidence="2" id="KW-1185">Reference proteome</keyword>
<gene>
    <name evidence="1" type="ORF">T190423A01A_10283</name>
</gene>
<dbReference type="Proteomes" id="UP001497527">
    <property type="component" value="Unassembled WGS sequence"/>
</dbReference>
<dbReference type="SUPFAM" id="SSF103196">
    <property type="entry name" value="Roadblock/LC7 domain"/>
    <property type="match status" value="1"/>
</dbReference>
<name>A0ABM9P814_9FLAO</name>
<dbReference type="Gene3D" id="3.30.450.30">
    <property type="entry name" value="Dynein light chain 2a, cytoplasmic"/>
    <property type="match status" value="1"/>
</dbReference>
<comment type="caution">
    <text evidence="1">The sequence shown here is derived from an EMBL/GenBank/DDBJ whole genome shotgun (WGS) entry which is preliminary data.</text>
</comment>
<sequence length="107" mass="12517">MNLEELLSNTNSNSIYLFDKQGNTIEFYHKEGHQTKENIIPFGATVFNMTQHYFNDFLKSELSNLIIRSNKEQLVLVKYHNDILCFSSNKNINIGVLDISLRKEFNK</sequence>
<evidence type="ECO:0008006" key="3">
    <source>
        <dbReference type="Google" id="ProtNLM"/>
    </source>
</evidence>
<dbReference type="EMBL" id="CAXJIO010000010">
    <property type="protein sequence ID" value="CAL2101720.1"/>
    <property type="molecule type" value="Genomic_DNA"/>
</dbReference>
<protein>
    <recommendedName>
        <fullName evidence="3">HTH LytTR-type domain-containing protein</fullName>
    </recommendedName>
</protein>
<dbReference type="RefSeq" id="WP_348715128.1">
    <property type="nucleotide sequence ID" value="NZ_CAXJIO010000010.1"/>
</dbReference>
<evidence type="ECO:0000313" key="2">
    <source>
        <dbReference type="Proteomes" id="UP001497527"/>
    </source>
</evidence>
<evidence type="ECO:0000313" key="1">
    <source>
        <dbReference type="EMBL" id="CAL2101720.1"/>
    </source>
</evidence>
<accession>A0ABM9P814</accession>
<reference evidence="1 2" key="1">
    <citation type="submission" date="2024-05" db="EMBL/GenBank/DDBJ databases">
        <authorList>
            <person name="Duchaud E."/>
        </authorList>
    </citation>
    <scope>NUCLEOTIDE SEQUENCE [LARGE SCALE GENOMIC DNA]</scope>
    <source>
        <strain evidence="1">Ena-SAMPLE-TAB-13-05-2024-13:56:06:370-140308</strain>
    </source>
</reference>
<proteinExistence type="predicted"/>
<organism evidence="1 2">
    <name type="scientific">Tenacibaculum polynesiense</name>
    <dbReference type="NCBI Taxonomy" id="3137857"/>
    <lineage>
        <taxon>Bacteria</taxon>
        <taxon>Pseudomonadati</taxon>
        <taxon>Bacteroidota</taxon>
        <taxon>Flavobacteriia</taxon>
        <taxon>Flavobacteriales</taxon>
        <taxon>Flavobacteriaceae</taxon>
        <taxon>Tenacibaculum</taxon>
    </lineage>
</organism>